<dbReference type="EMBL" id="BMAW01088396">
    <property type="protein sequence ID" value="GFS34478.1"/>
    <property type="molecule type" value="Genomic_DNA"/>
</dbReference>
<dbReference type="OrthoDB" id="8194935at2759"/>
<dbReference type="Proteomes" id="UP000887013">
    <property type="component" value="Unassembled WGS sequence"/>
</dbReference>
<protein>
    <submittedName>
        <fullName evidence="1">Uncharacterized protein</fullName>
    </submittedName>
</protein>
<evidence type="ECO:0000313" key="1">
    <source>
        <dbReference type="EMBL" id="GFS34478.1"/>
    </source>
</evidence>
<dbReference type="AlphaFoldDB" id="A0A8X6I7T6"/>
<reference evidence="1" key="1">
    <citation type="submission" date="2020-08" db="EMBL/GenBank/DDBJ databases">
        <title>Multicomponent nature underlies the extraordinary mechanical properties of spider dragline silk.</title>
        <authorList>
            <person name="Kono N."/>
            <person name="Nakamura H."/>
            <person name="Mori M."/>
            <person name="Yoshida Y."/>
            <person name="Ohtoshi R."/>
            <person name="Malay A.D."/>
            <person name="Moran D.A.P."/>
            <person name="Tomita M."/>
            <person name="Numata K."/>
            <person name="Arakawa K."/>
        </authorList>
    </citation>
    <scope>NUCLEOTIDE SEQUENCE</scope>
</reference>
<name>A0A8X6I7T6_NEPPI</name>
<gene>
    <name evidence="1" type="ORF">NPIL_253901</name>
</gene>
<proteinExistence type="predicted"/>
<sequence>MQPLFTILIQKNFRAKNLLSTKLKEGFCFDNLVSSNEDESQLTELKIQVQHIMKEGCFEKRCWEFSGLQDVDDQMVLGLKWNVHTDELYCVQSSSLKNEAQL</sequence>
<evidence type="ECO:0000313" key="2">
    <source>
        <dbReference type="Proteomes" id="UP000887013"/>
    </source>
</evidence>
<accession>A0A8X6I7T6</accession>
<organism evidence="1 2">
    <name type="scientific">Nephila pilipes</name>
    <name type="common">Giant wood spider</name>
    <name type="synonym">Nephila maculata</name>
    <dbReference type="NCBI Taxonomy" id="299642"/>
    <lineage>
        <taxon>Eukaryota</taxon>
        <taxon>Metazoa</taxon>
        <taxon>Ecdysozoa</taxon>
        <taxon>Arthropoda</taxon>
        <taxon>Chelicerata</taxon>
        <taxon>Arachnida</taxon>
        <taxon>Araneae</taxon>
        <taxon>Araneomorphae</taxon>
        <taxon>Entelegynae</taxon>
        <taxon>Araneoidea</taxon>
        <taxon>Nephilidae</taxon>
        <taxon>Nephila</taxon>
    </lineage>
</organism>
<comment type="caution">
    <text evidence="1">The sequence shown here is derived from an EMBL/GenBank/DDBJ whole genome shotgun (WGS) entry which is preliminary data.</text>
</comment>
<keyword evidence="2" id="KW-1185">Reference proteome</keyword>